<dbReference type="OrthoDB" id="9804491at2"/>
<dbReference type="STRING" id="471854.Dfer_5326"/>
<protein>
    <submittedName>
        <fullName evidence="2">Helix-turn-helix domain-containing protein</fullName>
    </submittedName>
</protein>
<feature type="domain" description="HTH cro/C1-type" evidence="1">
    <location>
        <begin position="71"/>
        <end position="107"/>
    </location>
</feature>
<sequence length="328" mass="37255">MKSPITGKEMLLRHEASKVAFRKEEFSIVSHYYECGDSGERFTDDRLDELSIVQVHNQYREKYGIPFPDEIRRIRERYGISASKMSEILGLGANSYRLYESGEVPSVAIGRLIMSIRNPETFIQQVSASACFLTAKEVAKLTLAAENLRAQPAQEAVFPSKLNGYRQPDLSKIAGIIAFFQGFLKSPLFKTKLNKLLFYTDFNTYKLTGYSTTGLEYRAIQFGPVPSQFQKMYVNLSETGQISIDEQYFGNGAYGDEINAKVAFDQTLFSPEELDVLEHVANRYAKLSTDDIVKLSHEETGWMDNADQKALINYRYAFELRQGIKPIS</sequence>
<dbReference type="PROSITE" id="PS50943">
    <property type="entry name" value="HTH_CROC1"/>
    <property type="match status" value="1"/>
</dbReference>
<dbReference type="InterPro" id="IPR001387">
    <property type="entry name" value="Cro/C1-type_HTH"/>
</dbReference>
<dbReference type="InterPro" id="IPR025272">
    <property type="entry name" value="SocA_Panacea"/>
</dbReference>
<dbReference type="eggNOG" id="COG3600">
    <property type="taxonomic scope" value="Bacteria"/>
</dbReference>
<dbReference type="EMBL" id="CP001619">
    <property type="protein sequence ID" value="ACT96519.1"/>
    <property type="molecule type" value="Genomic_DNA"/>
</dbReference>
<evidence type="ECO:0000259" key="1">
    <source>
        <dbReference type="PROSITE" id="PS50943"/>
    </source>
</evidence>
<name>C6VTF5_DYAFD</name>
<dbReference type="Pfam" id="PF13274">
    <property type="entry name" value="SocA_Panacea"/>
    <property type="match status" value="1"/>
</dbReference>
<dbReference type="Gene3D" id="1.10.260.40">
    <property type="entry name" value="lambda repressor-like DNA-binding domains"/>
    <property type="match status" value="1"/>
</dbReference>
<dbReference type="RefSeq" id="WP_015814760.1">
    <property type="nucleotide sequence ID" value="NC_013037.1"/>
</dbReference>
<dbReference type="Proteomes" id="UP000002011">
    <property type="component" value="Chromosome"/>
</dbReference>
<keyword evidence="3" id="KW-1185">Reference proteome</keyword>
<dbReference type="AlphaFoldDB" id="C6VTF5"/>
<organism evidence="2 3">
    <name type="scientific">Dyadobacter fermentans (strain ATCC 700827 / DSM 18053 / CIP 107007 / KCTC 52180 / NS114)</name>
    <dbReference type="NCBI Taxonomy" id="471854"/>
    <lineage>
        <taxon>Bacteria</taxon>
        <taxon>Pseudomonadati</taxon>
        <taxon>Bacteroidota</taxon>
        <taxon>Cytophagia</taxon>
        <taxon>Cytophagales</taxon>
        <taxon>Spirosomataceae</taxon>
        <taxon>Dyadobacter</taxon>
    </lineage>
</organism>
<evidence type="ECO:0000313" key="2">
    <source>
        <dbReference type="EMBL" id="ACT96519.1"/>
    </source>
</evidence>
<accession>C6VTF5</accession>
<dbReference type="GO" id="GO:0003677">
    <property type="term" value="F:DNA binding"/>
    <property type="evidence" value="ECO:0007669"/>
    <property type="project" value="InterPro"/>
</dbReference>
<dbReference type="InterPro" id="IPR010982">
    <property type="entry name" value="Lambda_DNA-bd_dom_sf"/>
</dbReference>
<dbReference type="HOGENOM" id="CLU_069064_0_0_10"/>
<evidence type="ECO:0000313" key="3">
    <source>
        <dbReference type="Proteomes" id="UP000002011"/>
    </source>
</evidence>
<gene>
    <name evidence="2" type="ordered locus">Dfer_5326</name>
</gene>
<proteinExistence type="predicted"/>
<reference evidence="2 3" key="1">
    <citation type="journal article" date="2009" name="Stand. Genomic Sci.">
        <title>Complete genome sequence of Dyadobacter fermentans type strain (NS114).</title>
        <authorList>
            <person name="Lang E."/>
            <person name="Lapidus A."/>
            <person name="Chertkov O."/>
            <person name="Brettin T."/>
            <person name="Detter J.C."/>
            <person name="Han C."/>
            <person name="Copeland A."/>
            <person name="Glavina Del Rio T."/>
            <person name="Nolan M."/>
            <person name="Chen F."/>
            <person name="Lucas S."/>
            <person name="Tice H."/>
            <person name="Cheng J.F."/>
            <person name="Land M."/>
            <person name="Hauser L."/>
            <person name="Chang Y.J."/>
            <person name="Jeffries C.D."/>
            <person name="Kopitz M."/>
            <person name="Bruce D."/>
            <person name="Goodwin L."/>
            <person name="Pitluck S."/>
            <person name="Ovchinnikova G."/>
            <person name="Pati A."/>
            <person name="Ivanova N."/>
            <person name="Mavrommatis K."/>
            <person name="Chen A."/>
            <person name="Palaniappan K."/>
            <person name="Chain P."/>
            <person name="Bristow J."/>
            <person name="Eisen J.A."/>
            <person name="Markowitz V."/>
            <person name="Hugenholtz P."/>
            <person name="Goker M."/>
            <person name="Rohde M."/>
            <person name="Kyrpides N.C."/>
            <person name="Klenk H.P."/>
        </authorList>
    </citation>
    <scope>NUCLEOTIDE SEQUENCE [LARGE SCALE GENOMIC DNA]</scope>
    <source>
        <strain evidence="3">ATCC 700827 / DSM 18053 / CIP 107007 / KCTC 52180 / NS114</strain>
    </source>
</reference>
<dbReference type="KEGG" id="dfe:Dfer_5326"/>
<dbReference type="eggNOG" id="COG2944">
    <property type="taxonomic scope" value="Bacteria"/>
</dbReference>
<dbReference type="CDD" id="cd00093">
    <property type="entry name" value="HTH_XRE"/>
    <property type="match status" value="1"/>
</dbReference>